<keyword evidence="2" id="KW-1185">Reference proteome</keyword>
<dbReference type="AlphaFoldDB" id="A0A1V4SDD3"/>
<name>A0A1V4SDD3_RUMHU</name>
<reference evidence="1 2" key="1">
    <citation type="submission" date="2017-03" db="EMBL/GenBank/DDBJ databases">
        <title>Genome sequence of Clostridium hungatei DSM 14427.</title>
        <authorList>
            <person name="Poehlein A."/>
            <person name="Daniel R."/>
        </authorList>
    </citation>
    <scope>NUCLEOTIDE SEQUENCE [LARGE SCALE GENOMIC DNA]</scope>
    <source>
        <strain evidence="1 2">DSM 14427</strain>
    </source>
</reference>
<organism evidence="1 2">
    <name type="scientific">Ruminiclostridium hungatei</name>
    <name type="common">Clostridium hungatei</name>
    <dbReference type="NCBI Taxonomy" id="48256"/>
    <lineage>
        <taxon>Bacteria</taxon>
        <taxon>Bacillati</taxon>
        <taxon>Bacillota</taxon>
        <taxon>Clostridia</taxon>
        <taxon>Eubacteriales</taxon>
        <taxon>Oscillospiraceae</taxon>
        <taxon>Ruminiclostridium</taxon>
    </lineage>
</organism>
<accession>A0A1V4SDD3</accession>
<comment type="caution">
    <text evidence="1">The sequence shown here is derived from an EMBL/GenBank/DDBJ whole genome shotgun (WGS) entry which is preliminary data.</text>
</comment>
<protein>
    <submittedName>
        <fullName evidence="1">Uncharacterized protein</fullName>
    </submittedName>
</protein>
<gene>
    <name evidence="1" type="ORF">CLHUN_42110</name>
</gene>
<evidence type="ECO:0000313" key="1">
    <source>
        <dbReference type="EMBL" id="OPX41922.1"/>
    </source>
</evidence>
<proteinExistence type="predicted"/>
<sequence length="50" mass="6039">MPNLITMLKLIYFYVDETKQVSKNQYEVYTTIKLEETNKKNNLKAEKRLI</sequence>
<evidence type="ECO:0000313" key="2">
    <source>
        <dbReference type="Proteomes" id="UP000191554"/>
    </source>
</evidence>
<dbReference type="Proteomes" id="UP000191554">
    <property type="component" value="Unassembled WGS sequence"/>
</dbReference>
<dbReference type="EMBL" id="MZGX01000041">
    <property type="protein sequence ID" value="OPX41922.1"/>
    <property type="molecule type" value="Genomic_DNA"/>
</dbReference>